<keyword evidence="2" id="KW-1133">Transmembrane helix</keyword>
<protein>
    <submittedName>
        <fullName evidence="3">(wild Malaysian banana) hypothetical protein</fullName>
    </submittedName>
</protein>
<keyword evidence="5" id="KW-1185">Reference proteome</keyword>
<sequence length="493" mass="54493">MELELDLSVTGATRNLAFASTETEAVFVLLAHLPAGLVREKIEVSVNEEGTEISISGGGDKSAVETVVGRRLRLRNEFEINPFRKVFRIPNGVALDQIDAGFYEEGDILVILMPKSVRGNAAGIAIREVQGGEAPREQKLEGDEVISMDRPHGHAETNEARAAIDDAKPPKAEEEEETKQGKEEDLIRREGAEEKLDQNGAESSGTDRNGDREPKHMEAEIKTPKEKDLEEEERRKVPDQPQKPSIEMEAPDLHGEPPPSAAPAPINGTGQEDTIEKTSGPDREEDEDEVPDSLEAPDADRDLHQPKGQQTYPDHQTEQEDKAHEPERQEDRAVPESFEAPQSEGDLHQPEEQQTDPHHQTEQEDQAHELEQQEDRAVPEPDGEDIHHPEDKTKPGEISDQIPRRSGDKAEEAADEVPQTDKPIEAPDAGEGEESSPGDTGEKERENGSKGKRKRRERAKEGGGAPPPSLAVFAFMLSLVALAVQLVRSRRRR</sequence>
<keyword evidence="2" id="KW-0812">Transmembrane</keyword>
<gene>
    <name evidence="3" type="ORF">GSMUA_198380.1</name>
</gene>
<feature type="compositionally biased region" description="Basic and acidic residues" evidence="1">
    <location>
        <begin position="440"/>
        <end position="449"/>
    </location>
</feature>
<dbReference type="OrthoDB" id="1920188at2759"/>
<evidence type="ECO:0000256" key="2">
    <source>
        <dbReference type="SAM" id="Phobius"/>
    </source>
</evidence>
<name>A0A804IE47_MUSAM</name>
<feature type="compositionally biased region" description="Acidic residues" evidence="1">
    <location>
        <begin position="283"/>
        <end position="297"/>
    </location>
</feature>
<reference evidence="3" key="1">
    <citation type="submission" date="2021-03" db="EMBL/GenBank/DDBJ databases">
        <authorList>
            <consortium name="Genoscope - CEA"/>
            <person name="William W."/>
        </authorList>
    </citation>
    <scope>NUCLEOTIDE SEQUENCE</scope>
    <source>
        <strain evidence="3">Doubled-haploid Pahang</strain>
    </source>
</reference>
<dbReference type="EnsemblPlants" id="Ma03_t20000.1">
    <property type="protein sequence ID" value="Ma03_p20000.1"/>
    <property type="gene ID" value="Ma03_g20000"/>
</dbReference>
<proteinExistence type="predicted"/>
<dbReference type="Proteomes" id="UP000012960">
    <property type="component" value="Unplaced"/>
</dbReference>
<evidence type="ECO:0000256" key="1">
    <source>
        <dbReference type="SAM" id="MobiDB-lite"/>
    </source>
</evidence>
<dbReference type="AlphaFoldDB" id="A0A804IE47"/>
<dbReference type="Gene3D" id="2.60.40.790">
    <property type="match status" value="1"/>
</dbReference>
<feature type="compositionally biased region" description="Basic and acidic residues" evidence="1">
    <location>
        <begin position="134"/>
        <end position="197"/>
    </location>
</feature>
<dbReference type="InterPro" id="IPR008978">
    <property type="entry name" value="HSP20-like_chaperone"/>
</dbReference>
<dbReference type="Gramene" id="Ma03_t20000.1">
    <property type="protein sequence ID" value="Ma03_p20000.1"/>
    <property type="gene ID" value="Ma03_g20000"/>
</dbReference>
<reference evidence="4" key="2">
    <citation type="submission" date="2021-05" db="UniProtKB">
        <authorList>
            <consortium name="EnsemblPlants"/>
        </authorList>
    </citation>
    <scope>IDENTIFICATION</scope>
    <source>
        <strain evidence="4">subsp. malaccensis</strain>
    </source>
</reference>
<evidence type="ECO:0000313" key="5">
    <source>
        <dbReference type="Proteomes" id="UP000012960"/>
    </source>
</evidence>
<dbReference type="SUPFAM" id="SSF49764">
    <property type="entry name" value="HSP20-like chaperones"/>
    <property type="match status" value="1"/>
</dbReference>
<feature type="compositionally biased region" description="Basic and acidic residues" evidence="1">
    <location>
        <begin position="345"/>
        <end position="412"/>
    </location>
</feature>
<accession>A0A804IE47</accession>
<keyword evidence="2" id="KW-0472">Membrane</keyword>
<organism evidence="4 5">
    <name type="scientific">Musa acuminata subsp. malaccensis</name>
    <name type="common">Wild banana</name>
    <name type="synonym">Musa malaccensis</name>
    <dbReference type="NCBI Taxonomy" id="214687"/>
    <lineage>
        <taxon>Eukaryota</taxon>
        <taxon>Viridiplantae</taxon>
        <taxon>Streptophyta</taxon>
        <taxon>Embryophyta</taxon>
        <taxon>Tracheophyta</taxon>
        <taxon>Spermatophyta</taxon>
        <taxon>Magnoliopsida</taxon>
        <taxon>Liliopsida</taxon>
        <taxon>Zingiberales</taxon>
        <taxon>Musaceae</taxon>
        <taxon>Musa</taxon>
    </lineage>
</organism>
<evidence type="ECO:0000313" key="3">
    <source>
        <dbReference type="EMBL" id="CAG1850728.1"/>
    </source>
</evidence>
<feature type="transmembrane region" description="Helical" evidence="2">
    <location>
        <begin position="470"/>
        <end position="487"/>
    </location>
</feature>
<dbReference type="InParanoid" id="A0A804IE47"/>
<feature type="compositionally biased region" description="Basic and acidic residues" evidence="1">
    <location>
        <begin position="208"/>
        <end position="238"/>
    </location>
</feature>
<feature type="compositionally biased region" description="Basic and acidic residues" evidence="1">
    <location>
        <begin position="315"/>
        <end position="334"/>
    </location>
</feature>
<evidence type="ECO:0000313" key="4">
    <source>
        <dbReference type="EnsemblPlants" id="Ma03_p20000.1"/>
    </source>
</evidence>
<dbReference type="EMBL" id="HG996468">
    <property type="protein sequence ID" value="CAG1850728.1"/>
    <property type="molecule type" value="Genomic_DNA"/>
</dbReference>
<feature type="region of interest" description="Disordered" evidence="1">
    <location>
        <begin position="131"/>
        <end position="469"/>
    </location>
</feature>
<dbReference type="OMA" id="CARKDAF"/>